<evidence type="ECO:0008006" key="3">
    <source>
        <dbReference type="Google" id="ProtNLM"/>
    </source>
</evidence>
<organism evidence="1 2">
    <name type="scientific">Variibacter gotjawalensis</name>
    <dbReference type="NCBI Taxonomy" id="1333996"/>
    <lineage>
        <taxon>Bacteria</taxon>
        <taxon>Pseudomonadati</taxon>
        <taxon>Pseudomonadota</taxon>
        <taxon>Alphaproteobacteria</taxon>
        <taxon>Hyphomicrobiales</taxon>
        <taxon>Nitrobacteraceae</taxon>
        <taxon>Variibacter</taxon>
    </lineage>
</organism>
<dbReference type="Pfam" id="PF13578">
    <property type="entry name" value="Methyltransf_24"/>
    <property type="match status" value="1"/>
</dbReference>
<dbReference type="SUPFAM" id="SSF53335">
    <property type="entry name" value="S-adenosyl-L-methionine-dependent methyltransferases"/>
    <property type="match status" value="1"/>
</dbReference>
<reference evidence="1 2" key="1">
    <citation type="submission" date="2015-08" db="EMBL/GenBank/DDBJ databases">
        <title>Investigation of the bacterial diversity of lava forest soil.</title>
        <authorList>
            <person name="Lee J.S."/>
        </authorList>
    </citation>
    <scope>NUCLEOTIDE SEQUENCE [LARGE SCALE GENOMIC DNA]</scope>
    <source>
        <strain evidence="1 2">GJW-30</strain>
    </source>
</reference>
<evidence type="ECO:0000313" key="1">
    <source>
        <dbReference type="EMBL" id="BAT58493.1"/>
    </source>
</evidence>
<dbReference type="Gene3D" id="3.40.50.150">
    <property type="entry name" value="Vaccinia Virus protein VP39"/>
    <property type="match status" value="1"/>
</dbReference>
<evidence type="ECO:0000313" key="2">
    <source>
        <dbReference type="Proteomes" id="UP000236884"/>
    </source>
</evidence>
<dbReference type="OrthoDB" id="7192174at2"/>
<dbReference type="KEGG" id="vgo:GJW-30_1_01019"/>
<accession>A0A0S3PRI4</accession>
<proteinExistence type="predicted"/>
<dbReference type="Proteomes" id="UP000236884">
    <property type="component" value="Chromosome"/>
</dbReference>
<name>A0A0S3PRI4_9BRAD</name>
<dbReference type="RefSeq" id="WP_096352500.1">
    <property type="nucleotide sequence ID" value="NZ_AP014946.1"/>
</dbReference>
<dbReference type="AlphaFoldDB" id="A0A0S3PRI4"/>
<sequence length="257" mass="28462">MIDIASGHPKIDGYLDTQYESVRGMSSRFAAAICGHVVRRQSEQGIVGDIAEIGTFEGRFFIALALGLADGEHALGIDLFDWPNAGVLPRMLKHCERGGLSSDRFTAWKAHSGKMSVAEFRAKLKQPQVRFFHIDGEHAYDSLSKDLELAHAVMHPQGVIALDDMLHPGYPTLITAVIDYLKRYPEMVVMCIVDRQDIVAAAKFLICRNDAVALYEQDLMTTFARFHFISGADMLGHFTLVLTPQLGNVDVGWDDPA</sequence>
<dbReference type="InterPro" id="IPR029063">
    <property type="entry name" value="SAM-dependent_MTases_sf"/>
</dbReference>
<gene>
    <name evidence="1" type="ORF">GJW-30_1_01019</name>
</gene>
<keyword evidence="2" id="KW-1185">Reference proteome</keyword>
<dbReference type="EMBL" id="AP014946">
    <property type="protein sequence ID" value="BAT58493.1"/>
    <property type="molecule type" value="Genomic_DNA"/>
</dbReference>
<protein>
    <recommendedName>
        <fullName evidence="3">Class I SAM-dependent methyltransferase</fullName>
    </recommendedName>
</protein>